<keyword evidence="2" id="KW-0227">DNA damage</keyword>
<dbReference type="AlphaFoldDB" id="A0AAN5YDX2"/>
<dbReference type="PANTHER" id="PTHR10073">
    <property type="entry name" value="DNA MISMATCH REPAIR PROTEIN MLH, PMS, MUTL"/>
    <property type="match status" value="1"/>
</dbReference>
<proteinExistence type="inferred from homology"/>
<dbReference type="FunFam" id="3.30.230.10:FF:000128">
    <property type="entry name" value="DNA mismatch repair protein, putative"/>
    <property type="match status" value="1"/>
</dbReference>
<evidence type="ECO:0000259" key="4">
    <source>
        <dbReference type="SMART" id="SM01340"/>
    </source>
</evidence>
<comment type="similarity">
    <text evidence="1">Belongs to the DNA mismatch repair MutL/HexB family.</text>
</comment>
<dbReference type="Pfam" id="PF13589">
    <property type="entry name" value="HATPase_c_3"/>
    <property type="match status" value="1"/>
</dbReference>
<dbReference type="SMART" id="SM01340">
    <property type="entry name" value="DNA_mis_repair"/>
    <property type="match status" value="1"/>
</dbReference>
<reference evidence="5" key="2">
    <citation type="submission" date="2020-04" db="EMBL/GenBank/DDBJ databases">
        <authorList>
            <person name="Santos R.A.C."/>
            <person name="Steenwyk J.L."/>
            <person name="Rivero-Menendez O."/>
            <person name="Mead M.E."/>
            <person name="Silva L.P."/>
            <person name="Bastos R.W."/>
            <person name="Alastruey-Izquierdo A."/>
            <person name="Goldman G.H."/>
            <person name="Rokas A."/>
        </authorList>
    </citation>
    <scope>NUCLEOTIDE SEQUENCE</scope>
    <source>
        <strain evidence="5">CNM-CM8927</strain>
    </source>
</reference>
<evidence type="ECO:0000256" key="1">
    <source>
        <dbReference type="ARBA" id="ARBA00006082"/>
    </source>
</evidence>
<feature type="region of interest" description="Disordered" evidence="3">
    <location>
        <begin position="429"/>
        <end position="658"/>
    </location>
</feature>
<dbReference type="PROSITE" id="PS00058">
    <property type="entry name" value="DNA_MISMATCH_REPAIR_1"/>
    <property type="match status" value="1"/>
</dbReference>
<protein>
    <recommendedName>
        <fullName evidence="4">DNA mismatch repair protein S5 domain-containing protein</fullName>
    </recommendedName>
</protein>
<feature type="compositionally biased region" description="Low complexity" evidence="3">
    <location>
        <begin position="506"/>
        <end position="520"/>
    </location>
</feature>
<feature type="compositionally biased region" description="Polar residues" evidence="3">
    <location>
        <begin position="723"/>
        <end position="743"/>
    </location>
</feature>
<dbReference type="InterPro" id="IPR036890">
    <property type="entry name" value="HATPase_C_sf"/>
</dbReference>
<dbReference type="InterPro" id="IPR014762">
    <property type="entry name" value="DNA_mismatch_repair_CS"/>
</dbReference>
<name>A0AAN5YDX2_ASPLE</name>
<dbReference type="NCBIfam" id="TIGR00585">
    <property type="entry name" value="mutl"/>
    <property type="match status" value="1"/>
</dbReference>
<dbReference type="Gene3D" id="3.30.230.10">
    <property type="match status" value="1"/>
</dbReference>
<reference evidence="5" key="1">
    <citation type="journal article" date="2020" name="bioRxiv">
        <title>Genomic and phenotypic heterogeneity of clinical isolates of the human pathogens Aspergillus fumigatus, Aspergillus lentulus and Aspergillus fumigatiaffinis.</title>
        <authorList>
            <person name="dos Santos R.A.C."/>
            <person name="Steenwyk J.L."/>
            <person name="Rivero-Menendez O."/>
            <person name="Mead M.E."/>
            <person name="Silva L.P."/>
            <person name="Bastos R.W."/>
            <person name="Alastruey-Izquierdo A."/>
            <person name="Goldman G.H."/>
            <person name="Rokas A."/>
        </authorList>
    </citation>
    <scope>NUCLEOTIDE SEQUENCE</scope>
    <source>
        <strain evidence="5">CNM-CM8927</strain>
    </source>
</reference>
<dbReference type="InterPro" id="IPR020568">
    <property type="entry name" value="Ribosomal_Su5_D2-typ_SF"/>
</dbReference>
<accession>A0AAN5YDX2</accession>
<feature type="domain" description="DNA mismatch repair protein S5" evidence="4">
    <location>
        <begin position="219"/>
        <end position="363"/>
    </location>
</feature>
<evidence type="ECO:0000313" key="5">
    <source>
        <dbReference type="EMBL" id="KAF4199806.1"/>
    </source>
</evidence>
<dbReference type="Pfam" id="PF01119">
    <property type="entry name" value="DNA_mis_repair"/>
    <property type="match status" value="1"/>
</dbReference>
<dbReference type="CDD" id="cd16926">
    <property type="entry name" value="HATPase_MutL-MLH-PMS-like"/>
    <property type="match status" value="1"/>
</dbReference>
<dbReference type="SUPFAM" id="SSF55874">
    <property type="entry name" value="ATPase domain of HSP90 chaperone/DNA topoisomerase II/histidine kinase"/>
    <property type="match status" value="1"/>
</dbReference>
<feature type="compositionally biased region" description="Polar residues" evidence="3">
    <location>
        <begin position="521"/>
        <end position="544"/>
    </location>
</feature>
<dbReference type="PANTHER" id="PTHR10073:SF41">
    <property type="entry name" value="MISMATCH REPAIR PROTEIN, PUTATIVE (AFU_ORTHOLOGUE AFUA_8G05820)-RELATED"/>
    <property type="match status" value="1"/>
</dbReference>
<organism evidence="5 6">
    <name type="scientific">Aspergillus lentulus</name>
    <dbReference type="NCBI Taxonomy" id="293939"/>
    <lineage>
        <taxon>Eukaryota</taxon>
        <taxon>Fungi</taxon>
        <taxon>Dikarya</taxon>
        <taxon>Ascomycota</taxon>
        <taxon>Pezizomycotina</taxon>
        <taxon>Eurotiomycetes</taxon>
        <taxon>Eurotiomycetidae</taxon>
        <taxon>Eurotiales</taxon>
        <taxon>Aspergillaceae</taxon>
        <taxon>Aspergillus</taxon>
        <taxon>Aspergillus subgen. Fumigati</taxon>
    </lineage>
</organism>
<dbReference type="GO" id="GO:0005524">
    <property type="term" value="F:ATP binding"/>
    <property type="evidence" value="ECO:0007669"/>
    <property type="project" value="InterPro"/>
</dbReference>
<dbReference type="GO" id="GO:0061982">
    <property type="term" value="P:meiosis I cell cycle process"/>
    <property type="evidence" value="ECO:0007669"/>
    <property type="project" value="UniProtKB-ARBA"/>
</dbReference>
<dbReference type="GO" id="GO:0140664">
    <property type="term" value="F:ATP-dependent DNA damage sensor activity"/>
    <property type="evidence" value="ECO:0007669"/>
    <property type="project" value="InterPro"/>
</dbReference>
<dbReference type="Gene3D" id="3.30.565.10">
    <property type="entry name" value="Histidine kinase-like ATPase, C-terminal domain"/>
    <property type="match status" value="1"/>
</dbReference>
<dbReference type="GO" id="GO:0030983">
    <property type="term" value="F:mismatched DNA binding"/>
    <property type="evidence" value="ECO:0007669"/>
    <property type="project" value="InterPro"/>
</dbReference>
<dbReference type="InterPro" id="IPR002099">
    <property type="entry name" value="MutL/Mlh/PMS"/>
</dbReference>
<feature type="region of interest" description="Disordered" evidence="3">
    <location>
        <begin position="723"/>
        <end position="771"/>
    </location>
</feature>
<dbReference type="InterPro" id="IPR014721">
    <property type="entry name" value="Ribsml_uS5_D2-typ_fold_subgr"/>
</dbReference>
<evidence type="ECO:0000256" key="3">
    <source>
        <dbReference type="SAM" id="MobiDB-lite"/>
    </source>
</evidence>
<comment type="caution">
    <text evidence="5">The sequence shown here is derived from an EMBL/GenBank/DDBJ whole genome shotgun (WGS) entry which is preliminary data.</text>
</comment>
<dbReference type="InterPro" id="IPR013507">
    <property type="entry name" value="DNA_mismatch_S5_2-like"/>
</dbReference>
<dbReference type="Proteomes" id="UP000649114">
    <property type="component" value="Unassembled WGS sequence"/>
</dbReference>
<evidence type="ECO:0000313" key="6">
    <source>
        <dbReference type="Proteomes" id="UP000649114"/>
    </source>
</evidence>
<dbReference type="InterPro" id="IPR038973">
    <property type="entry name" value="MutL/Mlh/Pms-like"/>
</dbReference>
<evidence type="ECO:0000256" key="2">
    <source>
        <dbReference type="ARBA" id="ARBA00022763"/>
    </source>
</evidence>
<dbReference type="GO" id="GO:0032389">
    <property type="term" value="C:MutLalpha complex"/>
    <property type="evidence" value="ECO:0007669"/>
    <property type="project" value="TreeGrafter"/>
</dbReference>
<dbReference type="GO" id="GO:0016887">
    <property type="term" value="F:ATP hydrolysis activity"/>
    <property type="evidence" value="ECO:0007669"/>
    <property type="project" value="InterPro"/>
</dbReference>
<sequence length="886" mass="96443">MPIAALPQTTVRAIGSTSVISDPCSVVKELLENSLDAQATAIFIEISQNTVDVIQVKDNGHGIPSEDHPFVCRRAFTSKIETVDDLRKLGGKTLGFRGEALASAAEVCGGVTVTTRVEADPVGFCMKYGRNGELVSTQRASHPVGTTVRVTDLFKNIPVRRQTVLKSTAKTIAKVKKIIQSYAIAQPTIRLSLKVLKAASEKANWVYAPGKDASLMDAALKVAGTEVASACATKQWACGNESDEESRSGNDSSFRLMALLADPGSDFSKVNNAGQYFSVDGRPLSASRGIGHEISKLYKSYLRAAASRSGGFSNIADPFLCLQIRCPEACYDVNVEPAKDEVLFEDQQAVLSLAEDLFKDVYGEILDGTEKHKSSSKGKERMENNDAFELLLARKDTAECSVETVNEGNRPPSFVTASSLFHMRSSANNGRHEQRLFSDGSPGASGHTRSRELEGLNPWSVTRLYVPSGAPSNKTPSRGPPGSAQLPPAAQEQESRSATHASPLRSVNSASPSASTPNSNRLSHSPAETQSSASVSDLTQTSPTRPLHAPSVRLRASRQRDKERYGNGALDTGFVKTTQASVRQEPVEAENEHDEPPLSQLAQDRFAQRERPPVTSDTTAPRGFTVASGSPEPSEEETSTVESSAVSRSRASEPASRRLDQWSANLHRLANAGHNPELERALDFEKRKREAIASLREQRKNASAANSPHVSRYLAAKAALQPDVNNSNAESEQSLSETNNLSPRLNPHDPRSYLMHSKSSHDQRRLASDPAKIRRIQTNKLPFEKIPEGCELHDLCLVQPADIPLIFKQFHDLYEHDLYMREEDPFAGFTAGDLQFLSLWEGQLSSLIKQQFRTTQGSDIPAVQINLSDLHQRLGHFNMGSSSASA</sequence>
<dbReference type="SUPFAM" id="SSF54211">
    <property type="entry name" value="Ribosomal protein S5 domain 2-like"/>
    <property type="match status" value="1"/>
</dbReference>
<dbReference type="GO" id="GO:0006298">
    <property type="term" value="P:mismatch repair"/>
    <property type="evidence" value="ECO:0007669"/>
    <property type="project" value="InterPro"/>
</dbReference>
<dbReference type="EMBL" id="JAAAPU010000288">
    <property type="protein sequence ID" value="KAF4199806.1"/>
    <property type="molecule type" value="Genomic_DNA"/>
</dbReference>
<dbReference type="FunFam" id="3.30.565.10:FF:000017">
    <property type="entry name" value="PMS1 homolog 1, mismatch repair system component"/>
    <property type="match status" value="1"/>
</dbReference>
<feature type="compositionally biased region" description="Low complexity" evidence="3">
    <location>
        <begin position="640"/>
        <end position="654"/>
    </location>
</feature>
<gene>
    <name evidence="5" type="ORF">CNMCM8927_004687</name>
</gene>